<evidence type="ECO:0000313" key="2">
    <source>
        <dbReference type="Proteomes" id="UP000011116"/>
    </source>
</evidence>
<dbReference type="EnsemblPlants" id="HORVU.MOREX.r3.4HG0338200.1">
    <property type="protein sequence ID" value="HORVU.MOREX.r3.4HG0338200.1.CDS1"/>
    <property type="gene ID" value="HORVU.MOREX.r3.4HG0338200"/>
</dbReference>
<reference evidence="1" key="2">
    <citation type="submission" date="2020-10" db="EMBL/GenBank/DDBJ databases">
        <authorList>
            <person name="Scholz U."/>
            <person name="Mascher M."/>
            <person name="Fiebig A."/>
        </authorList>
    </citation>
    <scope>NUCLEOTIDE SEQUENCE [LARGE SCALE GENOMIC DNA]</scope>
    <source>
        <strain evidence="1">cv. Morex</strain>
    </source>
</reference>
<organism evidence="1 2">
    <name type="scientific">Hordeum vulgare subsp. vulgare</name>
    <name type="common">Domesticated barley</name>
    <dbReference type="NCBI Taxonomy" id="112509"/>
    <lineage>
        <taxon>Eukaryota</taxon>
        <taxon>Viridiplantae</taxon>
        <taxon>Streptophyta</taxon>
        <taxon>Embryophyta</taxon>
        <taxon>Tracheophyta</taxon>
        <taxon>Spermatophyta</taxon>
        <taxon>Magnoliopsida</taxon>
        <taxon>Liliopsida</taxon>
        <taxon>Poales</taxon>
        <taxon>Poaceae</taxon>
        <taxon>BOP clade</taxon>
        <taxon>Pooideae</taxon>
        <taxon>Triticodae</taxon>
        <taxon>Triticeae</taxon>
        <taxon>Hordeinae</taxon>
        <taxon>Hordeum</taxon>
    </lineage>
</organism>
<proteinExistence type="predicted"/>
<reference evidence="1" key="3">
    <citation type="submission" date="2022-01" db="UniProtKB">
        <authorList>
            <consortium name="EnsemblPlants"/>
        </authorList>
    </citation>
    <scope>IDENTIFICATION</scope>
    <source>
        <strain evidence="1">subsp. vulgare</strain>
    </source>
</reference>
<dbReference type="Gramene" id="HORVU.MOREX.r3.4HG0338200.1">
    <property type="protein sequence ID" value="HORVU.MOREX.r3.4HG0338200.1.CDS1"/>
    <property type="gene ID" value="HORVU.MOREX.r3.4HG0338200"/>
</dbReference>
<accession>A0A8I6XF12</accession>
<dbReference type="AlphaFoldDB" id="A0A8I6XF12"/>
<dbReference type="Proteomes" id="UP000011116">
    <property type="component" value="Chromosome 4H"/>
</dbReference>
<name>A0A8I6XF12_HORVV</name>
<protein>
    <submittedName>
        <fullName evidence="1">Uncharacterized protein</fullName>
    </submittedName>
</protein>
<reference evidence="2" key="1">
    <citation type="journal article" date="2012" name="Nature">
        <title>A physical, genetic and functional sequence assembly of the barley genome.</title>
        <authorList>
            <consortium name="The International Barley Genome Sequencing Consortium"/>
            <person name="Mayer K.F."/>
            <person name="Waugh R."/>
            <person name="Brown J.W."/>
            <person name="Schulman A."/>
            <person name="Langridge P."/>
            <person name="Platzer M."/>
            <person name="Fincher G.B."/>
            <person name="Muehlbauer G.J."/>
            <person name="Sato K."/>
            <person name="Close T.J."/>
            <person name="Wise R.P."/>
            <person name="Stein N."/>
        </authorList>
    </citation>
    <scope>NUCLEOTIDE SEQUENCE [LARGE SCALE GENOMIC DNA]</scope>
    <source>
        <strain evidence="2">cv. Morex</strain>
    </source>
</reference>
<dbReference type="Gramene" id="HORVU.MOREX.r2.4HG0282130.1">
    <property type="protein sequence ID" value="HORVU.MOREX.r2.4HG0282130.1.CDS.1"/>
    <property type="gene ID" value="HORVU.MOREX.r2.4HG0282130"/>
</dbReference>
<evidence type="ECO:0000313" key="1">
    <source>
        <dbReference type="EnsemblPlants" id="HORVU.MOREX.r3.4HG0338200.1.CDS1"/>
    </source>
</evidence>
<keyword evidence="2" id="KW-1185">Reference proteome</keyword>
<sequence>MMAVMKLPKWAINAINSQMAHFLWGNMGDQHKYHLAHWGLVSRKKDFGGLWIPNVREYNMALLASCGKRFVDNNNSDWKKLIAYKYNVYSPNIFGPDNT</sequence>